<protein>
    <submittedName>
        <fullName evidence="5">Transcriptional regulator</fullName>
    </submittedName>
</protein>
<dbReference type="InterPro" id="IPR000843">
    <property type="entry name" value="HTH_LacI"/>
</dbReference>
<dbReference type="AlphaFoldDB" id="V9VT82"/>
<dbReference type="HOGENOM" id="CLU_037628_6_3_5"/>
<dbReference type="Pfam" id="PF13377">
    <property type="entry name" value="Peripla_BP_3"/>
    <property type="match status" value="1"/>
</dbReference>
<dbReference type="SUPFAM" id="SSF47413">
    <property type="entry name" value="lambda repressor-like DNA-binding domains"/>
    <property type="match status" value="1"/>
</dbReference>
<dbReference type="GO" id="GO:0000976">
    <property type="term" value="F:transcription cis-regulatory region binding"/>
    <property type="evidence" value="ECO:0007669"/>
    <property type="project" value="TreeGrafter"/>
</dbReference>
<feature type="domain" description="HTH lacI-type" evidence="4">
    <location>
        <begin position="9"/>
        <end position="63"/>
    </location>
</feature>
<dbReference type="STRING" id="999552.METH_04565"/>
<dbReference type="GO" id="GO:0003700">
    <property type="term" value="F:DNA-binding transcription factor activity"/>
    <property type="evidence" value="ECO:0007669"/>
    <property type="project" value="TreeGrafter"/>
</dbReference>
<dbReference type="SUPFAM" id="SSF53822">
    <property type="entry name" value="Periplasmic binding protein-like I"/>
    <property type="match status" value="1"/>
</dbReference>
<dbReference type="InterPro" id="IPR028082">
    <property type="entry name" value="Peripla_BP_I"/>
</dbReference>
<dbReference type="KEGG" id="lmd:METH_04565"/>
<evidence type="ECO:0000313" key="6">
    <source>
        <dbReference type="Proteomes" id="UP000018780"/>
    </source>
</evidence>
<dbReference type="CDD" id="cd06273">
    <property type="entry name" value="PBP1_LacI-like"/>
    <property type="match status" value="1"/>
</dbReference>
<dbReference type="InterPro" id="IPR046335">
    <property type="entry name" value="LacI/GalR-like_sensor"/>
</dbReference>
<dbReference type="PANTHER" id="PTHR30146">
    <property type="entry name" value="LACI-RELATED TRANSCRIPTIONAL REPRESSOR"/>
    <property type="match status" value="1"/>
</dbReference>
<keyword evidence="2" id="KW-0238">DNA-binding</keyword>
<evidence type="ECO:0000256" key="1">
    <source>
        <dbReference type="ARBA" id="ARBA00023015"/>
    </source>
</evidence>
<keyword evidence="3" id="KW-0804">Transcription</keyword>
<proteinExistence type="predicted"/>
<evidence type="ECO:0000256" key="3">
    <source>
        <dbReference type="ARBA" id="ARBA00023163"/>
    </source>
</evidence>
<dbReference type="Pfam" id="PF00356">
    <property type="entry name" value="LacI"/>
    <property type="match status" value="1"/>
</dbReference>
<keyword evidence="1" id="KW-0805">Transcription regulation</keyword>
<dbReference type="SMART" id="SM00354">
    <property type="entry name" value="HTH_LACI"/>
    <property type="match status" value="1"/>
</dbReference>
<dbReference type="RefSeq" id="WP_024089204.1">
    <property type="nucleotide sequence ID" value="NC_023135.1"/>
</dbReference>
<dbReference type="PROSITE" id="PS50932">
    <property type="entry name" value="HTH_LACI_2"/>
    <property type="match status" value="1"/>
</dbReference>
<dbReference type="InterPro" id="IPR010982">
    <property type="entry name" value="Lambda_DNA-bd_dom_sf"/>
</dbReference>
<name>V9VT82_9RHOB</name>
<dbReference type="PANTHER" id="PTHR30146:SF138">
    <property type="entry name" value="TRANSCRIPTIONAL REGULATORY PROTEIN"/>
    <property type="match status" value="1"/>
</dbReference>
<accession>V9VT82</accession>
<keyword evidence="6" id="KW-1185">Reference proteome</keyword>
<dbReference type="Proteomes" id="UP000018780">
    <property type="component" value="Chromosome"/>
</dbReference>
<evidence type="ECO:0000256" key="2">
    <source>
        <dbReference type="ARBA" id="ARBA00023125"/>
    </source>
</evidence>
<dbReference type="CDD" id="cd01392">
    <property type="entry name" value="HTH_LacI"/>
    <property type="match status" value="1"/>
</dbReference>
<dbReference type="OrthoDB" id="60111at2"/>
<evidence type="ECO:0000259" key="4">
    <source>
        <dbReference type="PROSITE" id="PS50932"/>
    </source>
</evidence>
<reference evidence="5 6" key="1">
    <citation type="submission" date="2013-09" db="EMBL/GenBank/DDBJ databases">
        <authorList>
            <consortium name="DOE Joint Genome Institute"/>
            <person name="Klenk H.-P."/>
            <person name="Huntemann M."/>
            <person name="Han J."/>
            <person name="Chen A."/>
            <person name="Kyrpides N."/>
            <person name="Mavromatis K."/>
            <person name="Markowitz V."/>
            <person name="Palaniappan K."/>
            <person name="Ivanova N."/>
            <person name="Schaumberg A."/>
            <person name="Pati A."/>
            <person name="Liolios K."/>
            <person name="Nordberg H.P."/>
            <person name="Cantor M.N."/>
            <person name="Hua S.X."/>
            <person name="Woyke T."/>
        </authorList>
    </citation>
    <scope>NUCLEOTIDE SEQUENCE [LARGE SCALE GENOMIC DNA]</scope>
    <source>
        <strain evidence="5 6">DSM 14336</strain>
    </source>
</reference>
<dbReference type="PATRIC" id="fig|999552.6.peg.909"/>
<sequence length="354" mass="37779">MASKQKGNVDIAAVAKAAKVSPSTVSRTFNHPGLVSPATRKKINRAVQKLGYIRNRAAQTMHGKRSATIGLVVPTINHAIFAEVIQAFSDSIGKEGFSLLLASHGYDLDREYAMVRKFLEHRVDGVALIGLEHSDATARLIAQQEIPAMAIWNYAEDAAWPCVGADNRQAGRMAAEHLLALGHRDIGLIFPDTHGNDRARHRLSAVLETLEAAGITVPQARKSEAPYSVAQAKQAALDLLAGPSRPTALLCGNDVIAQGALFGAQKRGLKVPQELSVMGIGDFNGSADIEPGLSTVRIPAETIGTLAGAQFTRFITSDAPEPFRLCCDLEQIIRGTTGPAQAASLSRAGRWKGR</sequence>
<organism evidence="5 6">
    <name type="scientific">Leisingera methylohalidivorans DSM 14336</name>
    <dbReference type="NCBI Taxonomy" id="999552"/>
    <lineage>
        <taxon>Bacteria</taxon>
        <taxon>Pseudomonadati</taxon>
        <taxon>Pseudomonadota</taxon>
        <taxon>Alphaproteobacteria</taxon>
        <taxon>Rhodobacterales</taxon>
        <taxon>Roseobacteraceae</taxon>
        <taxon>Leisingera</taxon>
    </lineage>
</organism>
<evidence type="ECO:0000313" key="5">
    <source>
        <dbReference type="EMBL" id="AHD00082.1"/>
    </source>
</evidence>
<dbReference type="Gene3D" id="1.10.260.40">
    <property type="entry name" value="lambda repressor-like DNA-binding domains"/>
    <property type="match status" value="1"/>
</dbReference>
<dbReference type="Gene3D" id="3.40.50.2300">
    <property type="match status" value="2"/>
</dbReference>
<gene>
    <name evidence="5" type="ORF">METH_04565</name>
</gene>
<dbReference type="EMBL" id="CP006773">
    <property type="protein sequence ID" value="AHD00082.1"/>
    <property type="molecule type" value="Genomic_DNA"/>
</dbReference>